<accession>A0ABR3ERA3</accession>
<name>A0ABR3ERA3_9AGAR</name>
<evidence type="ECO:0000256" key="1">
    <source>
        <dbReference type="SAM" id="Coils"/>
    </source>
</evidence>
<gene>
    <name evidence="2" type="ORF">V5O48_016585</name>
</gene>
<evidence type="ECO:0000313" key="2">
    <source>
        <dbReference type="EMBL" id="KAL0565438.1"/>
    </source>
</evidence>
<dbReference type="Proteomes" id="UP001465976">
    <property type="component" value="Unassembled WGS sequence"/>
</dbReference>
<keyword evidence="3" id="KW-1185">Reference proteome</keyword>
<comment type="caution">
    <text evidence="2">The sequence shown here is derived from an EMBL/GenBank/DDBJ whole genome shotgun (WGS) entry which is preliminary data.</text>
</comment>
<dbReference type="EMBL" id="JBAHYK010002264">
    <property type="protein sequence ID" value="KAL0565438.1"/>
    <property type="molecule type" value="Genomic_DNA"/>
</dbReference>
<sequence length="196" mass="23143">MTERDNALSALLRSSLDELNMKDLIRIALKNAGEEVLIEAGNQVYLDMKRKRDDLEDELREVKKKKMESKAVSELRTQLTQSENTVDILQSKVAELHAEINSMYKYRLDQEEEVKELNETVTELKKRQDETLMEIMAKESDIRDMNACTVQLETELAELEDKLENYYKTKRENERWTKWAVALRKKVYEMVPPYAY</sequence>
<evidence type="ECO:0000313" key="3">
    <source>
        <dbReference type="Proteomes" id="UP001465976"/>
    </source>
</evidence>
<feature type="coiled-coil region" evidence="1">
    <location>
        <begin position="38"/>
        <end position="169"/>
    </location>
</feature>
<protein>
    <submittedName>
        <fullName evidence="2">Uncharacterized protein</fullName>
    </submittedName>
</protein>
<keyword evidence="1" id="KW-0175">Coiled coil</keyword>
<reference evidence="2 3" key="1">
    <citation type="submission" date="2024-02" db="EMBL/GenBank/DDBJ databases">
        <title>A draft genome for the cacao thread blight pathogen Marasmius crinis-equi.</title>
        <authorList>
            <person name="Cohen S.P."/>
            <person name="Baruah I.K."/>
            <person name="Amoako-Attah I."/>
            <person name="Bukari Y."/>
            <person name="Meinhardt L.W."/>
            <person name="Bailey B.A."/>
        </authorList>
    </citation>
    <scope>NUCLEOTIDE SEQUENCE [LARGE SCALE GENOMIC DNA]</scope>
    <source>
        <strain evidence="2 3">GH-76</strain>
    </source>
</reference>
<proteinExistence type="predicted"/>
<organism evidence="2 3">
    <name type="scientific">Marasmius crinis-equi</name>
    <dbReference type="NCBI Taxonomy" id="585013"/>
    <lineage>
        <taxon>Eukaryota</taxon>
        <taxon>Fungi</taxon>
        <taxon>Dikarya</taxon>
        <taxon>Basidiomycota</taxon>
        <taxon>Agaricomycotina</taxon>
        <taxon>Agaricomycetes</taxon>
        <taxon>Agaricomycetidae</taxon>
        <taxon>Agaricales</taxon>
        <taxon>Marasmiineae</taxon>
        <taxon>Marasmiaceae</taxon>
        <taxon>Marasmius</taxon>
    </lineage>
</organism>